<feature type="compositionally biased region" description="Low complexity" evidence="1">
    <location>
        <begin position="358"/>
        <end position="390"/>
    </location>
</feature>
<sequence>MPAPLIIVALIVVPLILGAGIAYAAFKACLKRSLPVCHTAEPRRSPQPRPRLWKQRLELRNLKRPGKAHTTFQRSGFADTIVPVHVAPAVQPLGGADLGSQDGVSYPRRGRLFQERKDIGPPPRGQAPPIMRYGFTGLHVSTSKPYTASVEESAALTSPRPLMGQNTLTDVLSPKPRHTVTPTSPYQDAPLTPYDERDNKAGEIWGRTIARQNVTSAQTTNRSYEEEQVAGCDIFVVESDNDGWDDGDTEKEKPAANEKSPGRSLLGRLMTRKWSHGSSRTQEERQTDLEYDEFVNPSNISLPISTVGTEEDTWKTLADATDDELDDEVPNGRETRTSYETNPDTYKFKFDSTARSNQKTQHQTDTQAHTQKAKAPSTSHTTTTSSTFTHPSRHTHNPETNPIAPPSTPLRPLPLTRANTFTTRQPRPFFLSTHATPPKRSRSHTGAHPSPTQPAAPPLRNSQDADATCAVAWETGAQIHDDSSDSASVYSVASTGDGRVGAGEESQRTSWASSAAGGGGRMEGEGDKGGGEKPKATDPTCIQDYKSPNNVTMTREYNTRRAFPYAKAEQTTHGKEQTHSSTW</sequence>
<organism evidence="3">
    <name type="scientific">Leptosphaeria maculans (strain JN3 / isolate v23.1.3 / race Av1-4-5-6-7-8)</name>
    <name type="common">Blackleg fungus</name>
    <name type="synonym">Phoma lingam</name>
    <dbReference type="NCBI Taxonomy" id="985895"/>
    <lineage>
        <taxon>Eukaryota</taxon>
        <taxon>Fungi</taxon>
        <taxon>Dikarya</taxon>
        <taxon>Ascomycota</taxon>
        <taxon>Pezizomycotina</taxon>
        <taxon>Dothideomycetes</taxon>
        <taxon>Pleosporomycetidae</taxon>
        <taxon>Pleosporales</taxon>
        <taxon>Pleosporineae</taxon>
        <taxon>Leptosphaeriaceae</taxon>
        <taxon>Plenodomus</taxon>
        <taxon>Plenodomus lingam/Leptosphaeria maculans species complex</taxon>
    </lineage>
</organism>
<proteinExistence type="predicted"/>
<evidence type="ECO:0000313" key="2">
    <source>
        <dbReference type="EMBL" id="CBX90638.1"/>
    </source>
</evidence>
<feature type="compositionally biased region" description="Polar residues" evidence="1">
    <location>
        <begin position="546"/>
        <end position="556"/>
    </location>
</feature>
<dbReference type="AlphaFoldDB" id="E4ZH68"/>
<reference evidence="3" key="1">
    <citation type="journal article" date="2011" name="Nat. Commun.">
        <title>Effector diversification within compartments of the Leptosphaeria maculans genome affected by Repeat-Induced Point mutations.</title>
        <authorList>
            <person name="Rouxel T."/>
            <person name="Grandaubert J."/>
            <person name="Hane J.K."/>
            <person name="Hoede C."/>
            <person name="van de Wouw A.P."/>
            <person name="Couloux A."/>
            <person name="Dominguez V."/>
            <person name="Anthouard V."/>
            <person name="Bally P."/>
            <person name="Bourras S."/>
            <person name="Cozijnsen A.J."/>
            <person name="Ciuffetti L.M."/>
            <person name="Degrave A."/>
            <person name="Dilmaghani A."/>
            <person name="Duret L."/>
            <person name="Fudal I."/>
            <person name="Goodwin S.B."/>
            <person name="Gout L."/>
            <person name="Glaser N."/>
            <person name="Linglin J."/>
            <person name="Kema G.H.J."/>
            <person name="Lapalu N."/>
            <person name="Lawrence C.B."/>
            <person name="May K."/>
            <person name="Meyer M."/>
            <person name="Ollivier B."/>
            <person name="Poulain J."/>
            <person name="Schoch C.L."/>
            <person name="Simon A."/>
            <person name="Spatafora J.W."/>
            <person name="Stachowiak A."/>
            <person name="Turgeon B.G."/>
            <person name="Tyler B.M."/>
            <person name="Vincent D."/>
            <person name="Weissenbach J."/>
            <person name="Amselem J."/>
            <person name="Quesneville H."/>
            <person name="Oliver R.P."/>
            <person name="Wincker P."/>
            <person name="Balesdent M.-H."/>
            <person name="Howlett B.J."/>
        </authorList>
    </citation>
    <scope>NUCLEOTIDE SEQUENCE [LARGE SCALE GENOMIC DNA]</scope>
    <source>
        <strain evidence="3">JN3 / isolate v23.1.3 / race Av1-4-5-6-7-8</strain>
    </source>
</reference>
<name>E4ZH68_LEPMJ</name>
<dbReference type="EMBL" id="FP929065">
    <property type="protein sequence ID" value="CBX90638.1"/>
    <property type="molecule type" value="Genomic_DNA"/>
</dbReference>
<feature type="compositionally biased region" description="Basic and acidic residues" evidence="1">
    <location>
        <begin position="570"/>
        <end position="583"/>
    </location>
</feature>
<keyword evidence="3" id="KW-1185">Reference proteome</keyword>
<dbReference type="VEuPathDB" id="FungiDB:LEMA_P056720.1"/>
<evidence type="ECO:0000256" key="1">
    <source>
        <dbReference type="SAM" id="MobiDB-lite"/>
    </source>
</evidence>
<feature type="region of interest" description="Disordered" evidence="1">
    <location>
        <begin position="480"/>
        <end position="583"/>
    </location>
</feature>
<feature type="compositionally biased region" description="Pro residues" evidence="1">
    <location>
        <begin position="403"/>
        <end position="412"/>
    </location>
</feature>
<accession>E4ZH68</accession>
<protein>
    <submittedName>
        <fullName evidence="2">Predicted protein</fullName>
    </submittedName>
</protein>
<evidence type="ECO:0000313" key="3">
    <source>
        <dbReference type="Proteomes" id="UP000002668"/>
    </source>
</evidence>
<feature type="region of interest" description="Disordered" evidence="1">
    <location>
        <begin position="171"/>
        <end position="194"/>
    </location>
</feature>
<feature type="compositionally biased region" description="Low complexity" evidence="1">
    <location>
        <begin position="485"/>
        <end position="494"/>
    </location>
</feature>
<dbReference type="GeneID" id="13292593"/>
<feature type="compositionally biased region" description="Acidic residues" evidence="1">
    <location>
        <begin position="239"/>
        <end position="249"/>
    </location>
</feature>
<dbReference type="Proteomes" id="UP000002668">
    <property type="component" value="Genome"/>
</dbReference>
<feature type="compositionally biased region" description="Basic and acidic residues" evidence="1">
    <location>
        <begin position="522"/>
        <end position="536"/>
    </location>
</feature>
<feature type="region of interest" description="Disordered" evidence="1">
    <location>
        <begin position="318"/>
        <end position="465"/>
    </location>
</feature>
<dbReference type="HOGENOM" id="CLU_467732_0_0_1"/>
<dbReference type="InParanoid" id="E4ZH68"/>
<gene>
    <name evidence="2" type="ORF">LEMA_P056720.1</name>
</gene>
<feature type="region of interest" description="Disordered" evidence="1">
    <location>
        <begin position="239"/>
        <end position="267"/>
    </location>
</feature>
<feature type="compositionally biased region" description="Acidic residues" evidence="1">
    <location>
        <begin position="320"/>
        <end position="329"/>
    </location>
</feature>